<dbReference type="Gene3D" id="4.10.260.10">
    <property type="entry name" value="Transducin (heterotrimeric G protein), gamma chain"/>
    <property type="match status" value="1"/>
</dbReference>
<evidence type="ECO:0000259" key="6">
    <source>
        <dbReference type="PROSITE" id="PS50058"/>
    </source>
</evidence>
<dbReference type="Proteomes" id="UP000663870">
    <property type="component" value="Unassembled WGS sequence"/>
</dbReference>
<evidence type="ECO:0000313" key="8">
    <source>
        <dbReference type="EMBL" id="CAF1635337.1"/>
    </source>
</evidence>
<gene>
    <name evidence="8" type="ORF">JXQ802_LOCUS52412</name>
    <name evidence="7" type="ORF">PYM288_LOCUS36081</name>
</gene>
<proteinExistence type="inferred from homology"/>
<dbReference type="AlphaFoldDB" id="A0A815NP45"/>
<dbReference type="PRINTS" id="PR00321">
    <property type="entry name" value="GPROTEING"/>
</dbReference>
<evidence type="ECO:0000256" key="5">
    <source>
        <dbReference type="RuleBase" id="RU004973"/>
    </source>
</evidence>
<accession>A0A815NP45</accession>
<dbReference type="GO" id="GO:0005834">
    <property type="term" value="C:heterotrimeric G-protein complex"/>
    <property type="evidence" value="ECO:0007669"/>
    <property type="project" value="InterPro"/>
</dbReference>
<evidence type="ECO:0000256" key="1">
    <source>
        <dbReference type="ARBA" id="ARBA00007431"/>
    </source>
</evidence>
<evidence type="ECO:0000256" key="4">
    <source>
        <dbReference type="ARBA" id="ARBA00023224"/>
    </source>
</evidence>
<comment type="function">
    <text evidence="5">Guanine nucleotide-binding proteins (G proteins) are involved as a modulator or transducer in various transmembrane signaling systems. The beta and gamma chains are required for the GTPase activity, for replacement of GDP by GTP, and for G protein-effector interaction.</text>
</comment>
<dbReference type="InterPro" id="IPR015898">
    <property type="entry name" value="G-protein_gamma-like_dom"/>
</dbReference>
<evidence type="ECO:0000313" key="10">
    <source>
        <dbReference type="Proteomes" id="UP000663870"/>
    </source>
</evidence>
<evidence type="ECO:0000313" key="7">
    <source>
        <dbReference type="EMBL" id="CAF1439151.1"/>
    </source>
</evidence>
<feature type="domain" description="G protein gamma" evidence="6">
    <location>
        <begin position="2"/>
        <end position="67"/>
    </location>
</feature>
<keyword evidence="3 5" id="KW-0472">Membrane</keyword>
<organism evidence="7 9">
    <name type="scientific">Rotaria sordida</name>
    <dbReference type="NCBI Taxonomy" id="392033"/>
    <lineage>
        <taxon>Eukaryota</taxon>
        <taxon>Metazoa</taxon>
        <taxon>Spiralia</taxon>
        <taxon>Gnathifera</taxon>
        <taxon>Rotifera</taxon>
        <taxon>Eurotatoria</taxon>
        <taxon>Bdelloidea</taxon>
        <taxon>Philodinida</taxon>
        <taxon>Philodinidae</taxon>
        <taxon>Rotaria</taxon>
    </lineage>
</organism>
<comment type="subunit">
    <text evidence="5">G proteins are composed of 3 units; alpha, beta and gamma.</text>
</comment>
<name>A0A815NP45_9BILA</name>
<keyword evidence="4 5" id="KW-0807">Transducer</keyword>
<keyword evidence="2 5" id="KW-1003">Cell membrane</keyword>
<comment type="similarity">
    <text evidence="1 5">Belongs to the G protein gamma family.</text>
</comment>
<dbReference type="GO" id="GO:0031681">
    <property type="term" value="F:G-protein beta-subunit binding"/>
    <property type="evidence" value="ECO:0007669"/>
    <property type="project" value="InterPro"/>
</dbReference>
<comment type="subcellular location">
    <subcellularLocation>
        <location evidence="5">Cell membrane</location>
        <topology evidence="5">Lipid-anchor</topology>
        <orientation evidence="5">Cytoplasmic side</orientation>
    </subcellularLocation>
</comment>
<dbReference type="GO" id="GO:0007186">
    <property type="term" value="P:G protein-coupled receptor signaling pathway"/>
    <property type="evidence" value="ECO:0007669"/>
    <property type="project" value="InterPro"/>
</dbReference>
<dbReference type="InterPro" id="IPR036284">
    <property type="entry name" value="GGL_sf"/>
</dbReference>
<dbReference type="PANTHER" id="PTHR13809">
    <property type="entry name" value="GUANINE NUCLEOTIDE-BINDING PROTEIN GAMMA SUBUNIT"/>
    <property type="match status" value="1"/>
</dbReference>
<keyword evidence="5" id="KW-0449">Lipoprotein</keyword>
<dbReference type="SMART" id="SM01224">
    <property type="entry name" value="G_gamma"/>
    <property type="match status" value="1"/>
</dbReference>
<evidence type="ECO:0000256" key="3">
    <source>
        <dbReference type="ARBA" id="ARBA00023136"/>
    </source>
</evidence>
<keyword evidence="10" id="KW-1185">Reference proteome</keyword>
<reference evidence="7" key="1">
    <citation type="submission" date="2021-02" db="EMBL/GenBank/DDBJ databases">
        <authorList>
            <person name="Nowell W R."/>
        </authorList>
    </citation>
    <scope>NUCLEOTIDE SEQUENCE</scope>
</reference>
<dbReference type="Proteomes" id="UP000663854">
    <property type="component" value="Unassembled WGS sequence"/>
</dbReference>
<protein>
    <recommendedName>
        <fullName evidence="5">Guanine nucleotide-binding protein subunit gamma</fullName>
    </recommendedName>
</protein>
<evidence type="ECO:0000256" key="2">
    <source>
        <dbReference type="ARBA" id="ARBA00022475"/>
    </source>
</evidence>
<feature type="non-terminal residue" evidence="7">
    <location>
        <position position="1"/>
    </location>
</feature>
<dbReference type="PROSITE" id="PS50058">
    <property type="entry name" value="G_PROTEIN_GAMMA"/>
    <property type="match status" value="1"/>
</dbReference>
<dbReference type="EMBL" id="CAJNOL010008299">
    <property type="protein sequence ID" value="CAF1635337.1"/>
    <property type="molecule type" value="Genomic_DNA"/>
</dbReference>
<evidence type="ECO:0000313" key="9">
    <source>
        <dbReference type="Proteomes" id="UP000663854"/>
    </source>
</evidence>
<dbReference type="EMBL" id="CAJNOH010006701">
    <property type="protein sequence ID" value="CAF1439151.1"/>
    <property type="molecule type" value="Genomic_DNA"/>
</dbReference>
<sequence length="67" mass="7731">KEMSTLTNKEKLVEQLQAERNIERIKVSMACKDLIQFCQDHQDGDALVRGFKNIPNPYILKTPCIII</sequence>
<dbReference type="SMART" id="SM00224">
    <property type="entry name" value="GGL"/>
    <property type="match status" value="1"/>
</dbReference>
<comment type="caution">
    <text evidence="7">The sequence shown here is derived from an EMBL/GenBank/DDBJ whole genome shotgun (WGS) entry which is preliminary data.</text>
</comment>
<dbReference type="SUPFAM" id="SSF48670">
    <property type="entry name" value="Transducin (heterotrimeric G protein), gamma chain"/>
    <property type="match status" value="1"/>
</dbReference>
<dbReference type="InterPro" id="IPR001770">
    <property type="entry name" value="G-protein_gamma"/>
</dbReference>
<dbReference type="Pfam" id="PF00631">
    <property type="entry name" value="G-gamma"/>
    <property type="match status" value="1"/>
</dbReference>